<accession>A0A0F9LAB5</accession>
<organism evidence="2">
    <name type="scientific">marine sediment metagenome</name>
    <dbReference type="NCBI Taxonomy" id="412755"/>
    <lineage>
        <taxon>unclassified sequences</taxon>
        <taxon>metagenomes</taxon>
        <taxon>ecological metagenomes</taxon>
    </lineage>
</organism>
<gene>
    <name evidence="2" type="ORF">LCGC14_1239910</name>
</gene>
<keyword evidence="1" id="KW-0812">Transmembrane</keyword>
<proteinExistence type="predicted"/>
<name>A0A0F9LAB5_9ZZZZ</name>
<dbReference type="EMBL" id="LAZR01006688">
    <property type="protein sequence ID" value="KKM90313.1"/>
    <property type="molecule type" value="Genomic_DNA"/>
</dbReference>
<protein>
    <submittedName>
        <fullName evidence="2">Uncharacterized protein</fullName>
    </submittedName>
</protein>
<evidence type="ECO:0000256" key="1">
    <source>
        <dbReference type="SAM" id="Phobius"/>
    </source>
</evidence>
<keyword evidence="1" id="KW-1133">Transmembrane helix</keyword>
<evidence type="ECO:0000313" key="2">
    <source>
        <dbReference type="EMBL" id="KKM90313.1"/>
    </source>
</evidence>
<comment type="caution">
    <text evidence="2">The sequence shown here is derived from an EMBL/GenBank/DDBJ whole genome shotgun (WGS) entry which is preliminary data.</text>
</comment>
<reference evidence="2" key="1">
    <citation type="journal article" date="2015" name="Nature">
        <title>Complex archaea that bridge the gap between prokaryotes and eukaryotes.</title>
        <authorList>
            <person name="Spang A."/>
            <person name="Saw J.H."/>
            <person name="Jorgensen S.L."/>
            <person name="Zaremba-Niedzwiedzka K."/>
            <person name="Martijn J."/>
            <person name="Lind A.E."/>
            <person name="van Eijk R."/>
            <person name="Schleper C."/>
            <person name="Guy L."/>
            <person name="Ettema T.J."/>
        </authorList>
    </citation>
    <scope>NUCLEOTIDE SEQUENCE</scope>
</reference>
<dbReference type="AlphaFoldDB" id="A0A0F9LAB5"/>
<feature type="transmembrane region" description="Helical" evidence="1">
    <location>
        <begin position="70"/>
        <end position="92"/>
    </location>
</feature>
<keyword evidence="1" id="KW-0472">Membrane</keyword>
<sequence>MAIEVSPIELFGDFDMKLLVFFILVMTLAIACTQQDLEDWRLLAEQEPSSSEKLTDAVTGASPTDFFETAGAIITGVNPAVGTGILAAAYWWRKMQEQAKGRRLAESTQSAVDALGASDKKELGESQDIAVKRLVDDAQGKNKGMLNTMRRIL</sequence>